<evidence type="ECO:0000259" key="7">
    <source>
        <dbReference type="PROSITE" id="PS50011"/>
    </source>
</evidence>
<dbReference type="PROSITE" id="PS50011">
    <property type="entry name" value="PROTEIN_KINASE_DOM"/>
    <property type="match status" value="1"/>
</dbReference>
<dbReference type="SUPFAM" id="SSF52540">
    <property type="entry name" value="P-loop containing nucleoside triphosphate hydrolases"/>
    <property type="match status" value="1"/>
</dbReference>
<dbReference type="InterPro" id="IPR005467">
    <property type="entry name" value="His_kinase_dom"/>
</dbReference>
<feature type="domain" description="Protein kinase" evidence="7">
    <location>
        <begin position="10"/>
        <end position="271"/>
    </location>
</feature>
<dbReference type="CDD" id="cd14014">
    <property type="entry name" value="STKc_PknB_like"/>
    <property type="match status" value="1"/>
</dbReference>
<evidence type="ECO:0000256" key="3">
    <source>
        <dbReference type="ARBA" id="ARBA00022553"/>
    </source>
</evidence>
<dbReference type="InterPro" id="IPR003018">
    <property type="entry name" value="GAF"/>
</dbReference>
<gene>
    <name evidence="9" type="ORF">NIES267_45410</name>
</gene>
<dbReference type="GO" id="GO:0000155">
    <property type="term" value="F:phosphorelay sensor kinase activity"/>
    <property type="evidence" value="ECO:0007669"/>
    <property type="project" value="InterPro"/>
</dbReference>
<dbReference type="InterPro" id="IPR008271">
    <property type="entry name" value="Ser/Thr_kinase_AS"/>
</dbReference>
<dbReference type="InterPro" id="IPR036890">
    <property type="entry name" value="HATPase_C_sf"/>
</dbReference>
<dbReference type="OrthoDB" id="9801841at2"/>
<evidence type="ECO:0000256" key="1">
    <source>
        <dbReference type="ARBA" id="ARBA00000085"/>
    </source>
</evidence>
<protein>
    <recommendedName>
        <fullName evidence="2">histidine kinase</fullName>
        <ecNumber evidence="2">2.7.13.3</ecNumber>
    </recommendedName>
</protein>
<keyword evidence="5" id="KW-0902">Two-component regulatory system</keyword>
<dbReference type="InterPro" id="IPR003661">
    <property type="entry name" value="HisK_dim/P_dom"/>
</dbReference>
<comment type="catalytic activity">
    <reaction evidence="1">
        <text>ATP + protein L-histidine = ADP + protein N-phospho-L-histidine.</text>
        <dbReference type="EC" id="2.7.13.3"/>
    </reaction>
</comment>
<keyword evidence="10" id="KW-1185">Reference proteome</keyword>
<proteinExistence type="predicted"/>
<dbReference type="InterPro" id="IPR029016">
    <property type="entry name" value="GAF-like_dom_sf"/>
</dbReference>
<dbReference type="SUPFAM" id="SSF55781">
    <property type="entry name" value="GAF domain-like"/>
    <property type="match status" value="1"/>
</dbReference>
<dbReference type="Gene3D" id="3.30.450.40">
    <property type="match status" value="1"/>
</dbReference>
<accession>A0A1Z4LUZ0</accession>
<dbReference type="SMART" id="SM00220">
    <property type="entry name" value="S_TKc"/>
    <property type="match status" value="1"/>
</dbReference>
<evidence type="ECO:0000256" key="2">
    <source>
        <dbReference type="ARBA" id="ARBA00012438"/>
    </source>
</evidence>
<dbReference type="InterPro" id="IPR027417">
    <property type="entry name" value="P-loop_NTPase"/>
</dbReference>
<organism evidence="9 10">
    <name type="scientific">Calothrix parasitica NIES-267</name>
    <dbReference type="NCBI Taxonomy" id="1973488"/>
    <lineage>
        <taxon>Bacteria</taxon>
        <taxon>Bacillati</taxon>
        <taxon>Cyanobacteriota</taxon>
        <taxon>Cyanophyceae</taxon>
        <taxon>Nostocales</taxon>
        <taxon>Calotrichaceae</taxon>
        <taxon>Calothrix</taxon>
    </lineage>
</organism>
<dbReference type="PRINTS" id="PR00344">
    <property type="entry name" value="BCTRLSENSOR"/>
</dbReference>
<dbReference type="CDD" id="cd00082">
    <property type="entry name" value="HisKA"/>
    <property type="match status" value="1"/>
</dbReference>
<dbReference type="SMART" id="SM00387">
    <property type="entry name" value="HATPase_c"/>
    <property type="match status" value="1"/>
</dbReference>
<dbReference type="Pfam" id="PF01590">
    <property type="entry name" value="GAF"/>
    <property type="match status" value="1"/>
</dbReference>
<dbReference type="Gene3D" id="3.30.200.20">
    <property type="entry name" value="Phosphorylase Kinase, domain 1"/>
    <property type="match status" value="1"/>
</dbReference>
<feature type="domain" description="Histidine kinase" evidence="8">
    <location>
        <begin position="1563"/>
        <end position="1820"/>
    </location>
</feature>
<dbReference type="SUPFAM" id="SSF55874">
    <property type="entry name" value="ATPase domain of HSP90 chaperone/DNA topoisomerase II/histidine kinase"/>
    <property type="match status" value="1"/>
</dbReference>
<dbReference type="Pfam" id="PF13191">
    <property type="entry name" value="AAA_16"/>
    <property type="match status" value="1"/>
</dbReference>
<keyword evidence="3" id="KW-0597">Phosphoprotein</keyword>
<dbReference type="GO" id="GO:0005524">
    <property type="term" value="F:ATP binding"/>
    <property type="evidence" value="ECO:0007669"/>
    <property type="project" value="InterPro"/>
</dbReference>
<evidence type="ECO:0000256" key="4">
    <source>
        <dbReference type="ARBA" id="ARBA00022777"/>
    </source>
</evidence>
<evidence type="ECO:0000256" key="5">
    <source>
        <dbReference type="ARBA" id="ARBA00023012"/>
    </source>
</evidence>
<dbReference type="PANTHER" id="PTHR43642">
    <property type="entry name" value="HYBRID SIGNAL TRANSDUCTION HISTIDINE KINASE G"/>
    <property type="match status" value="1"/>
</dbReference>
<evidence type="ECO:0000259" key="8">
    <source>
        <dbReference type="PROSITE" id="PS50109"/>
    </source>
</evidence>
<dbReference type="PROSITE" id="PS00108">
    <property type="entry name" value="PROTEIN_KINASE_ST"/>
    <property type="match status" value="1"/>
</dbReference>
<dbReference type="PANTHER" id="PTHR43642:SF1">
    <property type="entry name" value="HYBRID SIGNAL TRANSDUCTION HISTIDINE KINASE G"/>
    <property type="match status" value="1"/>
</dbReference>
<evidence type="ECO:0000256" key="6">
    <source>
        <dbReference type="SAM" id="Coils"/>
    </source>
</evidence>
<dbReference type="SUPFAM" id="SSF56112">
    <property type="entry name" value="Protein kinase-like (PK-like)"/>
    <property type="match status" value="1"/>
</dbReference>
<keyword evidence="6" id="KW-0175">Coiled coil</keyword>
<dbReference type="Proteomes" id="UP000218418">
    <property type="component" value="Chromosome"/>
</dbReference>
<dbReference type="EC" id="2.7.13.3" evidence="2"/>
<dbReference type="InterPro" id="IPR053159">
    <property type="entry name" value="Hybrid_Histidine_Kinase"/>
</dbReference>
<dbReference type="InterPro" id="IPR003594">
    <property type="entry name" value="HATPase_dom"/>
</dbReference>
<dbReference type="EMBL" id="AP018227">
    <property type="protein sequence ID" value="BAY85043.1"/>
    <property type="molecule type" value="Genomic_DNA"/>
</dbReference>
<sequence>MLTSTLVPGYDITEVIYEGINTIIYRGTSHLNQERVILKILKEDYPTLDAITRLKHEHKITENLDLEGIVKILRLETEQNRLVLVLEDFGGQSLKQLFSNQKLDLLKFLNIAVQLAKALVSLHSHNIIHKDIKADNIIINPETGEVKLTDFSIASRLSKEKLQITNPNQLEGTLTYMSPEQTGRMNRTLDYRTDFYSLGVTFYEMLTGKLPFQSNDPLELIHSHIAKQPVKIQELNPKVPNAVANLVEKLIAKNAEDRYQTAKGLLADLELCREQLEMTGTIIEFRPGRLDVLSQLLIPQKLYGRETQVNSLLNAFERVSKGSRELILVSGYSGIGKSSVVYEVNKPITQKRGYFITGKFDQFKRNIPYASLIQALSSLMQQLLTESSTQLEQWRNKILTAVGSNGQLVIDVIPEVELIIGKQAEVTELSGTEAQNRFNRVFTEFINVFAKEEHPLVIFLDDLQWADSATLNLMRILTAESETKYLLLIGAYRDNEVSPTHPLIQTLEEIKKNNAIVHNIVLQPLEITDVTQLVAETLNDYTERVNTLAELIFNKTGSNPFFITQLLQTLYQESLLKFDFTPFSSLINKEKSQGIWQWDIEEIQSIGITDKSVVELVANRIKKLPKSTCQILQLAACIGDKFTLDVLSVVNEKSLINTAKKLDAALQAGLILPLSEAYKIPLLFDENIDNHERDTNYLEFYRTNLKSNIFGVGYRFLHDRVQQAAYSFIPESEKKATHYKIGQLLLNKISPELLSENILDVVNQLNFGVDLLVEQSEKDELAKLNLIAGEKAKIATAYEAAVRYLETGLALLTNDSWRNTYKLTLNLYVETAEAEYLNGNFEKSKQLGNIVLQKASNILDKVKIYETQIQSCMAENLLQEALEIGIKVLSILGVRLPVEPKIHNLLASFAQTNLVLFGKRIEDLAYLQRMTDPYKLAAMKILMLIAPAASMVNSLDFPLAIFAMVRLSVKYGNSVYAAYGYSIYGAIICEKFEDIERGYRFGLLGILLLDKLNANSLKCKVYFVFNAMIRQFKEPVARSITPTLTGIQNGLDYGDIEYSSYSAWNISNHLFLTSNNLEIIEQSIFKYAGLMQQLKLKSVALTISIIRQTVLNFQEKSFNKIGLIDEVFDESNILSSLNNNTTWLSIFYSGKVITNYFFQDFKQAIENARLTEKYQESNPGFYLYCVNNYYYSLALLANYKNVTPTEQKQYLKKVAANQKKMKKWAHHAACNFQHKYDLVEAEKARIFGKNVKAMNLYDRAIAGAKENEYTQEEALGNELAAQFYLVLGKDKIAKTYMTDAYYGYIRWGALAKVKDLEERFPNLIIRSESSIPEQDISRTIVNSSSRALGSSTNSNNVLDLTTVMKASEAITSEIVLDNLLDKLLSIILENAAAQKGCLILLKDEQLFIEAIDNDQDNDLVVLQSTPIEESQDIPLSVVHYVARTQQPLVLSDATQEAIYKDDSYILREQPKSVLCAPIFFQGKFTGIIYLENNQATGAFTNSRLEILKLLTSQAAIAIENAYLYAGEQEKSQQLQQSLETLQQTQAQLVQTEKISSLGQLVAGVAHEVNNPVGFIAGNLSIANQYIEDLLQLLSLYQENLPSPPEEIETFQEDIDLDYLIEDLPKMITSMELGTDRIRDIMQSLRNFSRTDSADKKPVNVREGIETTLMILQHRFKANSERPKIEVVKKYEDLPPVKCYSGQLNQAFMNLLANAIDALDESNEGKTYAEIEENPNIITIRTSSDEDKVTIRIADNGPGMPEEVRSKLFNAFFTTKPEGKGTGLGLSISYQIVTETHCGNLYCLSSPGNGAEFVIELPLEDEEDIDQ</sequence>
<dbReference type="InterPro" id="IPR004358">
    <property type="entry name" value="Sig_transdc_His_kin-like_C"/>
</dbReference>
<dbReference type="Pfam" id="PF02518">
    <property type="entry name" value="HATPase_c"/>
    <property type="match status" value="1"/>
</dbReference>
<feature type="coiled-coil region" evidence="6">
    <location>
        <begin position="1524"/>
        <end position="1554"/>
    </location>
</feature>
<dbReference type="PROSITE" id="PS50109">
    <property type="entry name" value="HIS_KIN"/>
    <property type="match status" value="1"/>
</dbReference>
<dbReference type="Pfam" id="PF00069">
    <property type="entry name" value="Pkinase"/>
    <property type="match status" value="1"/>
</dbReference>
<dbReference type="SUPFAM" id="SSF47384">
    <property type="entry name" value="Homodimeric domain of signal transducing histidine kinase"/>
    <property type="match status" value="1"/>
</dbReference>
<keyword evidence="4 9" id="KW-0418">Kinase</keyword>
<dbReference type="Gene3D" id="1.10.287.130">
    <property type="match status" value="1"/>
</dbReference>
<dbReference type="Gene3D" id="3.40.50.300">
    <property type="entry name" value="P-loop containing nucleotide triphosphate hydrolases"/>
    <property type="match status" value="1"/>
</dbReference>
<evidence type="ECO:0000313" key="10">
    <source>
        <dbReference type="Proteomes" id="UP000218418"/>
    </source>
</evidence>
<dbReference type="Gene3D" id="3.30.565.10">
    <property type="entry name" value="Histidine kinase-like ATPase, C-terminal domain"/>
    <property type="match status" value="1"/>
</dbReference>
<keyword evidence="4 9" id="KW-0808">Transferase</keyword>
<evidence type="ECO:0000313" key="9">
    <source>
        <dbReference type="EMBL" id="BAY85043.1"/>
    </source>
</evidence>
<dbReference type="InterPro" id="IPR011009">
    <property type="entry name" value="Kinase-like_dom_sf"/>
</dbReference>
<dbReference type="SMART" id="SM00065">
    <property type="entry name" value="GAF"/>
    <property type="match status" value="1"/>
</dbReference>
<dbReference type="InterPro" id="IPR000719">
    <property type="entry name" value="Prot_kinase_dom"/>
</dbReference>
<dbReference type="Gene3D" id="1.10.510.10">
    <property type="entry name" value="Transferase(Phosphotransferase) domain 1"/>
    <property type="match status" value="1"/>
</dbReference>
<dbReference type="InterPro" id="IPR036097">
    <property type="entry name" value="HisK_dim/P_sf"/>
</dbReference>
<name>A0A1Z4LUZ0_9CYAN</name>
<reference evidence="9 10" key="1">
    <citation type="submission" date="2017-06" db="EMBL/GenBank/DDBJ databases">
        <title>Genome sequencing of cyanobaciteial culture collection at National Institute for Environmental Studies (NIES).</title>
        <authorList>
            <person name="Hirose Y."/>
            <person name="Shimura Y."/>
            <person name="Fujisawa T."/>
            <person name="Nakamura Y."/>
            <person name="Kawachi M."/>
        </authorList>
    </citation>
    <scope>NUCLEOTIDE SEQUENCE [LARGE SCALE GENOMIC DNA]</scope>
    <source>
        <strain evidence="9 10">NIES-267</strain>
    </source>
</reference>
<dbReference type="InterPro" id="IPR041664">
    <property type="entry name" value="AAA_16"/>
</dbReference>